<evidence type="ECO:0000313" key="6">
    <source>
        <dbReference type="Proteomes" id="UP001195963"/>
    </source>
</evidence>
<dbReference type="Pfam" id="PF14870">
    <property type="entry name" value="PSII_BNR"/>
    <property type="match status" value="1"/>
</dbReference>
<dbReference type="InterPro" id="IPR036278">
    <property type="entry name" value="Sialidase_sf"/>
</dbReference>
<keyword evidence="6" id="KW-1185">Reference proteome</keyword>
<proteinExistence type="predicted"/>
<dbReference type="EMBL" id="JAHZST010000005">
    <property type="protein sequence ID" value="MBW8183979.1"/>
    <property type="molecule type" value="Genomic_DNA"/>
</dbReference>
<gene>
    <name evidence="5" type="ORF">K0625_09865</name>
</gene>
<dbReference type="SUPFAM" id="SSF50939">
    <property type="entry name" value="Sialidases"/>
    <property type="match status" value="1"/>
</dbReference>
<comment type="caution">
    <text evidence="5">The sequence shown here is derived from an EMBL/GenBank/DDBJ whole genome shotgun (WGS) entry which is preliminary data.</text>
</comment>
<feature type="signal peptide" evidence="3">
    <location>
        <begin position="1"/>
        <end position="25"/>
    </location>
</feature>
<dbReference type="InterPro" id="IPR028203">
    <property type="entry name" value="PSII_CF48-like_dom"/>
</dbReference>
<evidence type="ECO:0000313" key="5">
    <source>
        <dbReference type="EMBL" id="MBW8183979.1"/>
    </source>
</evidence>
<dbReference type="PANTHER" id="PTHR47199">
    <property type="entry name" value="PHOTOSYSTEM II STABILITY/ASSEMBLY FACTOR HCF136, CHLOROPLASTIC"/>
    <property type="match status" value="1"/>
</dbReference>
<reference evidence="5 6" key="1">
    <citation type="submission" date="2021-07" db="EMBL/GenBank/DDBJ databases">
        <title>Shewanella sp. nov, isolated from SCS.</title>
        <authorList>
            <person name="Cao W.R."/>
        </authorList>
    </citation>
    <scope>NUCLEOTIDE SEQUENCE [LARGE SCALE GENOMIC DNA]</scope>
    <source>
        <strain evidence="5 6">NR704-98</strain>
    </source>
</reference>
<protein>
    <recommendedName>
        <fullName evidence="4">Photosynthesis system II assembly factor Ycf48/Hcf136-like domain-containing protein</fullName>
    </recommendedName>
</protein>
<dbReference type="Proteomes" id="UP001195963">
    <property type="component" value="Unassembled WGS sequence"/>
</dbReference>
<feature type="domain" description="Photosynthesis system II assembly factor Ycf48/Hcf136-like" evidence="4">
    <location>
        <begin position="70"/>
        <end position="160"/>
    </location>
</feature>
<keyword evidence="2" id="KW-0604">Photosystem II</keyword>
<feature type="chain" id="PRO_5046032929" description="Photosynthesis system II assembly factor Ycf48/Hcf136-like domain-containing protein" evidence="3">
    <location>
        <begin position="26"/>
        <end position="342"/>
    </location>
</feature>
<dbReference type="RefSeq" id="WP_220109526.1">
    <property type="nucleotide sequence ID" value="NZ_JAHZST010000005.1"/>
</dbReference>
<sequence>MLSSMLRFISIFLFAVTLSPSIAIASSDSLSLSNQIQPLAIKSIILDIAVKDETMVAVGERGHIFIFDEKNTPKWRQVLSPTSSHLTKVFFITPSLGWAVGHDATIIHTQDAGLTWQVQMSSPEIEKPLMDVLFFDTANGVAIGAYGLFYRTANGGKDWTPEYHEELLFEEDIAYLAELKAEDEALYLSERSTLLPHFNRIIATNDGRLIMVGELGLVSVSDDKGVNWQKLDFVYEGSLFNVIESNSGFYVMGLRGNIFQAGLELNRWDQVMLPTKSTINGAILAKDGGLRVVGNAGVILDITANGKGELVTQRQGENLVSIARDPQGHIWVAGTKGLFELK</sequence>
<evidence type="ECO:0000256" key="3">
    <source>
        <dbReference type="SAM" id="SignalP"/>
    </source>
</evidence>
<evidence type="ECO:0000256" key="2">
    <source>
        <dbReference type="ARBA" id="ARBA00023276"/>
    </source>
</evidence>
<dbReference type="Gene3D" id="2.130.10.10">
    <property type="entry name" value="YVTN repeat-like/Quinoprotein amine dehydrogenase"/>
    <property type="match status" value="1"/>
</dbReference>
<keyword evidence="3" id="KW-0732">Signal</keyword>
<organism evidence="5 6">
    <name type="scientific">Shewanella nanhaiensis</name>
    <dbReference type="NCBI Taxonomy" id="2864872"/>
    <lineage>
        <taxon>Bacteria</taxon>
        <taxon>Pseudomonadati</taxon>
        <taxon>Pseudomonadota</taxon>
        <taxon>Gammaproteobacteria</taxon>
        <taxon>Alteromonadales</taxon>
        <taxon>Shewanellaceae</taxon>
        <taxon>Shewanella</taxon>
    </lineage>
</organism>
<evidence type="ECO:0000259" key="4">
    <source>
        <dbReference type="Pfam" id="PF14870"/>
    </source>
</evidence>
<dbReference type="InterPro" id="IPR015943">
    <property type="entry name" value="WD40/YVTN_repeat-like_dom_sf"/>
</dbReference>
<name>A0ABS7E310_9GAMM</name>
<dbReference type="PANTHER" id="PTHR47199:SF2">
    <property type="entry name" value="PHOTOSYSTEM II STABILITY_ASSEMBLY FACTOR HCF136, CHLOROPLASTIC"/>
    <property type="match status" value="1"/>
</dbReference>
<evidence type="ECO:0000256" key="1">
    <source>
        <dbReference type="ARBA" id="ARBA00022531"/>
    </source>
</evidence>
<keyword evidence="1" id="KW-0602">Photosynthesis</keyword>
<accession>A0ABS7E310</accession>